<name>A0ABY8AEA8_9ACTN</name>
<proteinExistence type="predicted"/>
<evidence type="ECO:0000313" key="1">
    <source>
        <dbReference type="EMBL" id="WEB41847.1"/>
    </source>
</evidence>
<dbReference type="RefSeq" id="WP_275308698.1">
    <property type="nucleotide sequence ID" value="NZ_CP095749.1"/>
</dbReference>
<organism evidence="1 2">
    <name type="scientific">Streptomyces yunnanensis</name>
    <dbReference type="NCBI Taxonomy" id="156453"/>
    <lineage>
        <taxon>Bacteria</taxon>
        <taxon>Bacillati</taxon>
        <taxon>Actinomycetota</taxon>
        <taxon>Actinomycetes</taxon>
        <taxon>Kitasatosporales</taxon>
        <taxon>Streptomycetaceae</taxon>
        <taxon>Streptomyces</taxon>
    </lineage>
</organism>
<gene>
    <name evidence="1" type="ORF">MOV08_23010</name>
</gene>
<dbReference type="Proteomes" id="UP001218629">
    <property type="component" value="Chromosome"/>
</dbReference>
<dbReference type="EMBL" id="CP095749">
    <property type="protein sequence ID" value="WEB41847.1"/>
    <property type="molecule type" value="Genomic_DNA"/>
</dbReference>
<accession>A0ABY8AEA8</accession>
<evidence type="ECO:0000313" key="2">
    <source>
        <dbReference type="Proteomes" id="UP001218629"/>
    </source>
</evidence>
<keyword evidence="2" id="KW-1185">Reference proteome</keyword>
<sequence>METSVLRRHAAEQDINDALRRQLPARREGVEVLRAEISLHVSKDTADAASHLEQVKREGELDALARRQAKARMEFLYNEMLGTPAKARLYTLLEHSPRLEALPPGTDPDALVRQVQQWQPEGRWVVIAQLLHTFVERLSKEGEEELLFLAEKLLHSFGERKLAEQVKQVGTK</sequence>
<protein>
    <submittedName>
        <fullName evidence="1">Uncharacterized protein</fullName>
    </submittedName>
</protein>
<reference evidence="1 2" key="1">
    <citation type="submission" date="2022-03" db="EMBL/GenBank/DDBJ databases">
        <title>Streptomyces yunnanensis P86,complete genome.</title>
        <authorList>
            <person name="Chen S."/>
            <person name="Zhang Q."/>
        </authorList>
    </citation>
    <scope>NUCLEOTIDE SEQUENCE [LARGE SCALE GENOMIC DNA]</scope>
    <source>
        <strain evidence="1 2">P86</strain>
    </source>
</reference>